<keyword evidence="4" id="KW-1185">Reference proteome</keyword>
<feature type="signal peptide" evidence="1">
    <location>
        <begin position="1"/>
        <end position="22"/>
    </location>
</feature>
<dbReference type="SUPFAM" id="SSF57625">
    <property type="entry name" value="Invertebrate chitin-binding proteins"/>
    <property type="match status" value="1"/>
</dbReference>
<dbReference type="InterPro" id="IPR036508">
    <property type="entry name" value="Chitin-bd_dom_sf"/>
</dbReference>
<protein>
    <recommendedName>
        <fullName evidence="2">Chitin-binding type-2 domain-containing protein</fullName>
    </recommendedName>
</protein>
<dbReference type="PROSITE" id="PS50940">
    <property type="entry name" value="CHIT_BIND_II"/>
    <property type="match status" value="1"/>
</dbReference>
<evidence type="ECO:0000259" key="2">
    <source>
        <dbReference type="PROSITE" id="PS50940"/>
    </source>
</evidence>
<name>A0AAV6TTD2_9ARAC</name>
<dbReference type="InterPro" id="IPR002557">
    <property type="entry name" value="Chitin-bd_dom"/>
</dbReference>
<feature type="domain" description="Chitin-binding type-2" evidence="2">
    <location>
        <begin position="159"/>
        <end position="215"/>
    </location>
</feature>
<keyword evidence="1" id="KW-0732">Signal</keyword>
<evidence type="ECO:0000256" key="1">
    <source>
        <dbReference type="SAM" id="SignalP"/>
    </source>
</evidence>
<evidence type="ECO:0000313" key="3">
    <source>
        <dbReference type="EMBL" id="KAG8175192.1"/>
    </source>
</evidence>
<organism evidence="3 4">
    <name type="scientific">Oedothorax gibbosus</name>
    <dbReference type="NCBI Taxonomy" id="931172"/>
    <lineage>
        <taxon>Eukaryota</taxon>
        <taxon>Metazoa</taxon>
        <taxon>Ecdysozoa</taxon>
        <taxon>Arthropoda</taxon>
        <taxon>Chelicerata</taxon>
        <taxon>Arachnida</taxon>
        <taxon>Araneae</taxon>
        <taxon>Araneomorphae</taxon>
        <taxon>Entelegynae</taxon>
        <taxon>Araneoidea</taxon>
        <taxon>Linyphiidae</taxon>
        <taxon>Erigoninae</taxon>
        <taxon>Oedothorax</taxon>
    </lineage>
</organism>
<dbReference type="EMBL" id="JAFNEN010001048">
    <property type="protein sequence ID" value="KAG8175192.1"/>
    <property type="molecule type" value="Genomic_DNA"/>
</dbReference>
<gene>
    <name evidence="3" type="ORF">JTE90_022615</name>
</gene>
<feature type="chain" id="PRO_5043641717" description="Chitin-binding type-2 domain-containing protein" evidence="1">
    <location>
        <begin position="23"/>
        <end position="724"/>
    </location>
</feature>
<comment type="caution">
    <text evidence="3">The sequence shown here is derived from an EMBL/GenBank/DDBJ whole genome shotgun (WGS) entry which is preliminary data.</text>
</comment>
<sequence>MQLVNVVLVLLLLLYYYYICRYDSPPPVPKPTQDVEHVPGSFQSTLNLHGTHYHFKIDGQKDWIVTLPDHYDFRQGRIVPQDACAGLVDGSNIPATGPQLYQYLQRDELVPQPLPSFEPDATSTLQDKRVFYFSCRGGQIHQLHMCPPGQIFVDGCQPINMCLGQTDGTLFSDPYNAHQYYECRNGSSDLNECPIGTHFIHDGCKDYEIGIQCPGSDAKILDSKTLLTCDGDLAKFETCPTGYQYFDTPHCENSACVGQLDGTKLALPMETEEHSIQYSPGFMICEGNRVAHIEMCPEQADLYLSPDQLSFLPQVFDGQACTAPILCTNCTPTDPDIVVPVADFTKHVSEWPLSKHYDRVVGTRCNGTTRIKTLLPAGQRIHSTLLKPESACDGSTTQAVVAGFDKYYDCASNSVMNCANGKYFNGATCAPSNPRNHRHHNVDIFNMEPLSNSNWIVPWNYLPKNQVIDACSTPGYVLNRQYNVCIHPDCEKFPFLSKTPFKIGLRDSSECVYQAGQIDKIPSSKPYLFWSQRQVITITDDPCQEGQNVRSGNFVMDSTLFATCDEDQPFVFCPSSYLLGITKQKGHWHCVPPNHIITIPRNQKWEFTNNEVIHVYRYDEEKASGVFINNQKPGTRIPKHSGIDLTGTDVYSLETHDQPVKIVLQYIVLHPPNVVYRYDKGIRNGFVQKASDDKSFLMKRAEFTKLPLDLPEYKVESNLAQYET</sequence>
<evidence type="ECO:0000313" key="4">
    <source>
        <dbReference type="Proteomes" id="UP000827092"/>
    </source>
</evidence>
<dbReference type="AlphaFoldDB" id="A0AAV6TTD2"/>
<accession>A0AAV6TTD2</accession>
<dbReference type="Pfam" id="PF01607">
    <property type="entry name" value="CBM_14"/>
    <property type="match status" value="1"/>
</dbReference>
<dbReference type="GO" id="GO:0008061">
    <property type="term" value="F:chitin binding"/>
    <property type="evidence" value="ECO:0007669"/>
    <property type="project" value="InterPro"/>
</dbReference>
<reference evidence="3 4" key="1">
    <citation type="journal article" date="2022" name="Nat. Ecol. Evol.">
        <title>A masculinizing supergene underlies an exaggerated male reproductive morph in a spider.</title>
        <authorList>
            <person name="Hendrickx F."/>
            <person name="De Corte Z."/>
            <person name="Sonet G."/>
            <person name="Van Belleghem S.M."/>
            <person name="Kostlbacher S."/>
            <person name="Vangestel C."/>
        </authorList>
    </citation>
    <scope>NUCLEOTIDE SEQUENCE [LARGE SCALE GENOMIC DNA]</scope>
    <source>
        <strain evidence="3">W744_W776</strain>
    </source>
</reference>
<proteinExistence type="predicted"/>
<dbReference type="Proteomes" id="UP000827092">
    <property type="component" value="Unassembled WGS sequence"/>
</dbReference>
<dbReference type="GO" id="GO:0005576">
    <property type="term" value="C:extracellular region"/>
    <property type="evidence" value="ECO:0007669"/>
    <property type="project" value="InterPro"/>
</dbReference>